<reference evidence="12 13" key="1">
    <citation type="submission" date="2020-07" db="EMBL/GenBank/DDBJ databases">
        <title>Sequencing the genomes of 1000 actinobacteria strains.</title>
        <authorList>
            <person name="Klenk H.-P."/>
        </authorList>
    </citation>
    <scope>NUCLEOTIDE SEQUENCE [LARGE SCALE GENOMIC DNA]</scope>
    <source>
        <strain evidence="12 13">DSM 29531</strain>
    </source>
</reference>
<keyword evidence="4" id="KW-1003">Cell membrane</keyword>
<dbReference type="SMART" id="SM00079">
    <property type="entry name" value="PBPe"/>
    <property type="match status" value="1"/>
</dbReference>
<dbReference type="InterPro" id="IPR001638">
    <property type="entry name" value="Solute-binding_3/MltF_N"/>
</dbReference>
<dbReference type="PANTHER" id="PTHR30614">
    <property type="entry name" value="MEMBRANE COMPONENT OF AMINO ACID ABC TRANSPORTER"/>
    <property type="match status" value="1"/>
</dbReference>
<evidence type="ECO:0000256" key="9">
    <source>
        <dbReference type="ARBA" id="ARBA00023136"/>
    </source>
</evidence>
<dbReference type="GO" id="GO:0043190">
    <property type="term" value="C:ATP-binding cassette (ABC) transporter complex"/>
    <property type="evidence" value="ECO:0007669"/>
    <property type="project" value="InterPro"/>
</dbReference>
<dbReference type="RefSeq" id="WP_343048370.1">
    <property type="nucleotide sequence ID" value="NZ_JACCFW010000001.1"/>
</dbReference>
<dbReference type="InterPro" id="IPR018247">
    <property type="entry name" value="EF_Hand_1_Ca_BS"/>
</dbReference>
<dbReference type="PROSITE" id="PS00018">
    <property type="entry name" value="EF_HAND_1"/>
    <property type="match status" value="1"/>
</dbReference>
<evidence type="ECO:0000256" key="4">
    <source>
        <dbReference type="ARBA" id="ARBA00022475"/>
    </source>
</evidence>
<evidence type="ECO:0000256" key="3">
    <source>
        <dbReference type="ARBA" id="ARBA00022448"/>
    </source>
</evidence>
<dbReference type="SUPFAM" id="SSF161098">
    <property type="entry name" value="MetI-like"/>
    <property type="match status" value="1"/>
</dbReference>
<dbReference type="GO" id="GO:0015184">
    <property type="term" value="F:L-cystine transmembrane transporter activity"/>
    <property type="evidence" value="ECO:0007669"/>
    <property type="project" value="TreeGrafter"/>
</dbReference>
<dbReference type="AlphaFoldDB" id="A0A853D9W6"/>
<dbReference type="PROSITE" id="PS50928">
    <property type="entry name" value="ABC_TM1"/>
    <property type="match status" value="1"/>
</dbReference>
<dbReference type="EMBL" id="JACCFW010000001">
    <property type="protein sequence ID" value="NYJ73377.1"/>
    <property type="molecule type" value="Genomic_DNA"/>
</dbReference>
<dbReference type="GO" id="GO:0015276">
    <property type="term" value="F:ligand-gated monoatomic ion channel activity"/>
    <property type="evidence" value="ECO:0007669"/>
    <property type="project" value="InterPro"/>
</dbReference>
<evidence type="ECO:0000256" key="10">
    <source>
        <dbReference type="RuleBase" id="RU363032"/>
    </source>
</evidence>
<name>A0A853D9W6_9MICO</name>
<keyword evidence="7" id="KW-0029">Amino-acid transport</keyword>
<dbReference type="PANTHER" id="PTHR30614:SF0">
    <property type="entry name" value="L-CYSTINE TRANSPORT SYSTEM PERMEASE PROTEIN TCYL"/>
    <property type="match status" value="1"/>
</dbReference>
<dbReference type="InterPro" id="IPR035906">
    <property type="entry name" value="MetI-like_sf"/>
</dbReference>
<dbReference type="SMART" id="SM00062">
    <property type="entry name" value="PBPb"/>
    <property type="match status" value="1"/>
</dbReference>
<evidence type="ECO:0000256" key="7">
    <source>
        <dbReference type="ARBA" id="ARBA00022970"/>
    </source>
</evidence>
<dbReference type="Gene3D" id="3.40.190.10">
    <property type="entry name" value="Periplasmic binding protein-like II"/>
    <property type="match status" value="2"/>
</dbReference>
<dbReference type="PROSITE" id="PS01039">
    <property type="entry name" value="SBP_BACTERIAL_3"/>
    <property type="match status" value="1"/>
</dbReference>
<keyword evidence="9 10" id="KW-0472">Membrane</keyword>
<feature type="domain" description="ABC transmembrane type-1" evidence="11">
    <location>
        <begin position="292"/>
        <end position="480"/>
    </location>
</feature>
<evidence type="ECO:0000313" key="13">
    <source>
        <dbReference type="Proteomes" id="UP000571817"/>
    </source>
</evidence>
<dbReference type="Proteomes" id="UP000571817">
    <property type="component" value="Unassembled WGS sequence"/>
</dbReference>
<keyword evidence="13" id="KW-1185">Reference proteome</keyword>
<feature type="transmembrane region" description="Helical" evidence="10">
    <location>
        <begin position="328"/>
        <end position="351"/>
    </location>
</feature>
<keyword evidence="6" id="KW-0732">Signal</keyword>
<evidence type="ECO:0000256" key="1">
    <source>
        <dbReference type="ARBA" id="ARBA00004651"/>
    </source>
</evidence>
<keyword evidence="5 10" id="KW-0812">Transmembrane</keyword>
<dbReference type="FunFam" id="1.10.3720.10:FF:000006">
    <property type="entry name" value="Glutamate/aspartate ABC transporter, permease protein GltK"/>
    <property type="match status" value="1"/>
</dbReference>
<dbReference type="InterPro" id="IPR018313">
    <property type="entry name" value="SBP_3_CS"/>
</dbReference>
<feature type="transmembrane region" description="Helical" evidence="10">
    <location>
        <begin position="296"/>
        <end position="316"/>
    </location>
</feature>
<evidence type="ECO:0000256" key="8">
    <source>
        <dbReference type="ARBA" id="ARBA00022989"/>
    </source>
</evidence>
<feature type="transmembrane region" description="Helical" evidence="10">
    <location>
        <begin position="461"/>
        <end position="479"/>
    </location>
</feature>
<dbReference type="InterPro" id="IPR000515">
    <property type="entry name" value="MetI-like"/>
</dbReference>
<dbReference type="InterPro" id="IPR043429">
    <property type="entry name" value="ArtM/GltK/GlnP/TcyL/YhdX-like"/>
</dbReference>
<dbReference type="InterPro" id="IPR001320">
    <property type="entry name" value="Iontro_rcpt_C"/>
</dbReference>
<evidence type="ECO:0000259" key="11">
    <source>
        <dbReference type="PROSITE" id="PS50928"/>
    </source>
</evidence>
<evidence type="ECO:0000256" key="6">
    <source>
        <dbReference type="ARBA" id="ARBA00022729"/>
    </source>
</evidence>
<keyword evidence="8 10" id="KW-1133">Transmembrane helix</keyword>
<dbReference type="Pfam" id="PF00528">
    <property type="entry name" value="BPD_transp_1"/>
    <property type="match status" value="1"/>
</dbReference>
<gene>
    <name evidence="12" type="ORF">HNR15_000340</name>
</gene>
<keyword evidence="3 10" id="KW-0813">Transport</keyword>
<comment type="similarity">
    <text evidence="10">Belongs to the binding-protein-dependent transport system permease family.</text>
</comment>
<organism evidence="12 13">
    <name type="scientific">Allobranchiibius huperziae</name>
    <dbReference type="NCBI Taxonomy" id="1874116"/>
    <lineage>
        <taxon>Bacteria</taxon>
        <taxon>Bacillati</taxon>
        <taxon>Actinomycetota</taxon>
        <taxon>Actinomycetes</taxon>
        <taxon>Micrococcales</taxon>
        <taxon>Dermacoccaceae</taxon>
        <taxon>Allobranchiibius</taxon>
    </lineage>
</organism>
<comment type="caution">
    <text evidence="12">The sequence shown here is derived from an EMBL/GenBank/DDBJ whole genome shotgun (WGS) entry which is preliminary data.</text>
</comment>
<comment type="similarity">
    <text evidence="2">Belongs to the bacterial solute-binding protein 3 family.</text>
</comment>
<dbReference type="NCBIfam" id="TIGR01726">
    <property type="entry name" value="HEQRo_perm_3TM"/>
    <property type="match status" value="1"/>
</dbReference>
<sequence length="493" mass="52968">MLHNLRLPAGRWLGALIVLLFGAMVALPAAGAATSGGHPQSVGRASTASVPKVLRVGTEGTYPPFDFNQDGKLTGFDVEVVQQIAQRLGVKVQFVQVPFDSLFAALRAGRIDMIADQITINTERQSLYDLSSPYVDTTGVIVTRKSENDIHSLADIKGRKAAESSTSNWGDIARKAGASIQTVEGLDQSLKLLQEKRIDVLVNDQLAVKYALRVTGANDLKIVGTTSDASQSAFAARKGSGFMTQIDSQIAAMKADGSLKKTYDKYFTVAPKVPSTWDTIRTNLVPMLKSLVTGTLPLTAISFVVGLVIALGVAMARMSNRLVLSGVARAYIGLIRGTPLLVQLFIIFFGLPELGVKFNPFPAAVIAFSLNVGGYAAETIRAAIQSIPRGQWEAASTVGMDYRTSLRRVIIPQAARTAVPPLSNELISLVKDTSLASTILVTEVFRRAQTAAATSGKYLELYSTAAVYYLVVCLILAFIQDRLEGRLGRFVAR</sequence>
<evidence type="ECO:0000256" key="2">
    <source>
        <dbReference type="ARBA" id="ARBA00010333"/>
    </source>
</evidence>
<comment type="subcellular location">
    <subcellularLocation>
        <location evidence="1 10">Cell membrane</location>
        <topology evidence="1 10">Multi-pass membrane protein</topology>
    </subcellularLocation>
</comment>
<protein>
    <submittedName>
        <fullName evidence="12">Cystine transport system permease protein</fullName>
    </submittedName>
</protein>
<dbReference type="Pfam" id="PF00497">
    <property type="entry name" value="SBP_bac_3"/>
    <property type="match status" value="1"/>
</dbReference>
<dbReference type="CDD" id="cd06261">
    <property type="entry name" value="TM_PBP2"/>
    <property type="match status" value="1"/>
</dbReference>
<evidence type="ECO:0000256" key="5">
    <source>
        <dbReference type="ARBA" id="ARBA00022692"/>
    </source>
</evidence>
<dbReference type="InterPro" id="IPR010065">
    <property type="entry name" value="AA_ABC_transptr_permease_3TM"/>
</dbReference>
<proteinExistence type="inferred from homology"/>
<dbReference type="Gene3D" id="1.10.3720.10">
    <property type="entry name" value="MetI-like"/>
    <property type="match status" value="1"/>
</dbReference>
<accession>A0A853D9W6</accession>
<evidence type="ECO:0000313" key="12">
    <source>
        <dbReference type="EMBL" id="NYJ73377.1"/>
    </source>
</evidence>
<dbReference type="SUPFAM" id="SSF53850">
    <property type="entry name" value="Periplasmic binding protein-like II"/>
    <property type="match status" value="1"/>
</dbReference>